<evidence type="ECO:0000313" key="1">
    <source>
        <dbReference type="EMBL" id="KAI4298138.1"/>
    </source>
</evidence>
<reference evidence="1 2" key="1">
    <citation type="journal article" date="2022" name="DNA Res.">
        <title>Chromosomal-level genome assembly of the orchid tree Bauhinia variegata (Leguminosae; Cercidoideae) supports the allotetraploid origin hypothesis of Bauhinia.</title>
        <authorList>
            <person name="Zhong Y."/>
            <person name="Chen Y."/>
            <person name="Zheng D."/>
            <person name="Pang J."/>
            <person name="Liu Y."/>
            <person name="Luo S."/>
            <person name="Meng S."/>
            <person name="Qian L."/>
            <person name="Wei D."/>
            <person name="Dai S."/>
            <person name="Zhou R."/>
        </authorList>
    </citation>
    <scope>NUCLEOTIDE SEQUENCE [LARGE SCALE GENOMIC DNA]</scope>
    <source>
        <strain evidence="1">BV-YZ2020</strain>
    </source>
</reference>
<name>A0ACB9KM74_BAUVA</name>
<comment type="caution">
    <text evidence="1">The sequence shown here is derived from an EMBL/GenBank/DDBJ whole genome shotgun (WGS) entry which is preliminary data.</text>
</comment>
<proteinExistence type="predicted"/>
<accession>A0ACB9KM74</accession>
<organism evidence="1 2">
    <name type="scientific">Bauhinia variegata</name>
    <name type="common">Purple orchid tree</name>
    <name type="synonym">Phanera variegata</name>
    <dbReference type="NCBI Taxonomy" id="167791"/>
    <lineage>
        <taxon>Eukaryota</taxon>
        <taxon>Viridiplantae</taxon>
        <taxon>Streptophyta</taxon>
        <taxon>Embryophyta</taxon>
        <taxon>Tracheophyta</taxon>
        <taxon>Spermatophyta</taxon>
        <taxon>Magnoliopsida</taxon>
        <taxon>eudicotyledons</taxon>
        <taxon>Gunneridae</taxon>
        <taxon>Pentapetalae</taxon>
        <taxon>rosids</taxon>
        <taxon>fabids</taxon>
        <taxon>Fabales</taxon>
        <taxon>Fabaceae</taxon>
        <taxon>Cercidoideae</taxon>
        <taxon>Cercideae</taxon>
        <taxon>Bauhiniinae</taxon>
        <taxon>Bauhinia</taxon>
    </lineage>
</organism>
<protein>
    <submittedName>
        <fullName evidence="1">Uncharacterized protein</fullName>
    </submittedName>
</protein>
<dbReference type="EMBL" id="CM039438">
    <property type="protein sequence ID" value="KAI4298138.1"/>
    <property type="molecule type" value="Genomic_DNA"/>
</dbReference>
<keyword evidence="2" id="KW-1185">Reference proteome</keyword>
<gene>
    <name evidence="1" type="ORF">L6164_031732</name>
</gene>
<dbReference type="Proteomes" id="UP000828941">
    <property type="component" value="Chromosome 13"/>
</dbReference>
<evidence type="ECO:0000313" key="2">
    <source>
        <dbReference type="Proteomes" id="UP000828941"/>
    </source>
</evidence>
<sequence length="225" mass="25562">MSSAKGNRRRRLLGRRFGLEGDLKSSIKRNRLNLKEGDWLLPESVLREDDALCHVEENSSFGYIYESVKAYIERDFGAIETENPVVQDDVQSIEVSGINRIISSCLDNLTTKGLYLLAMILTGGSVKFEITRCKMKKIIKNFLSSVLGRKNLNHNQLENFKSIFHVLSSPQNFWVNCRTSTSRSESRHAAVLKVLDGLQDFPCQTLIAMRRKLKGIGSVPQKIIW</sequence>